<gene>
    <name evidence="2" type="ORF">O181_131628</name>
</gene>
<sequence>MVTSLLDLSEVIIRPMKDGNGKKTFELGLIITNGIEMPKTKPPESPPTRLSRSKFSSQVNPVATHSKPKWHPMVRGIIPRTLSNQRATYSWPESILPTT</sequence>
<organism evidence="2 3">
    <name type="scientific">Austropuccinia psidii MF-1</name>
    <dbReference type="NCBI Taxonomy" id="1389203"/>
    <lineage>
        <taxon>Eukaryota</taxon>
        <taxon>Fungi</taxon>
        <taxon>Dikarya</taxon>
        <taxon>Basidiomycota</taxon>
        <taxon>Pucciniomycotina</taxon>
        <taxon>Pucciniomycetes</taxon>
        <taxon>Pucciniales</taxon>
        <taxon>Sphaerophragmiaceae</taxon>
        <taxon>Austropuccinia</taxon>
    </lineage>
</organism>
<reference evidence="2" key="1">
    <citation type="submission" date="2021-03" db="EMBL/GenBank/DDBJ databases">
        <title>Draft genome sequence of rust myrtle Austropuccinia psidii MF-1, a brazilian biotype.</title>
        <authorList>
            <person name="Quecine M.C."/>
            <person name="Pachon D.M.R."/>
            <person name="Bonatelli M.L."/>
            <person name="Correr F.H."/>
            <person name="Franceschini L.M."/>
            <person name="Leite T.F."/>
            <person name="Margarido G.R.A."/>
            <person name="Almeida C.A."/>
            <person name="Ferrarezi J.A."/>
            <person name="Labate C.A."/>
        </authorList>
    </citation>
    <scope>NUCLEOTIDE SEQUENCE</scope>
    <source>
        <strain evidence="2">MF-1</strain>
    </source>
</reference>
<evidence type="ECO:0000313" key="2">
    <source>
        <dbReference type="EMBL" id="MBW0591913.1"/>
    </source>
</evidence>
<keyword evidence="3" id="KW-1185">Reference proteome</keyword>
<dbReference type="EMBL" id="AVOT02145594">
    <property type="protein sequence ID" value="MBW0591913.1"/>
    <property type="molecule type" value="Genomic_DNA"/>
</dbReference>
<feature type="compositionally biased region" description="Polar residues" evidence="1">
    <location>
        <begin position="48"/>
        <end position="63"/>
    </location>
</feature>
<dbReference type="Proteomes" id="UP000765509">
    <property type="component" value="Unassembled WGS sequence"/>
</dbReference>
<dbReference type="AlphaFoldDB" id="A0A9Q3L0W2"/>
<name>A0A9Q3L0W2_9BASI</name>
<comment type="caution">
    <text evidence="2">The sequence shown here is derived from an EMBL/GenBank/DDBJ whole genome shotgun (WGS) entry which is preliminary data.</text>
</comment>
<proteinExistence type="predicted"/>
<evidence type="ECO:0000313" key="3">
    <source>
        <dbReference type="Proteomes" id="UP000765509"/>
    </source>
</evidence>
<feature type="region of interest" description="Disordered" evidence="1">
    <location>
        <begin position="36"/>
        <end position="70"/>
    </location>
</feature>
<protein>
    <submittedName>
        <fullName evidence="2">Uncharacterized protein</fullName>
    </submittedName>
</protein>
<evidence type="ECO:0000256" key="1">
    <source>
        <dbReference type="SAM" id="MobiDB-lite"/>
    </source>
</evidence>
<accession>A0A9Q3L0W2</accession>